<dbReference type="Proteomes" id="UP000244092">
    <property type="component" value="Unassembled WGS sequence"/>
</dbReference>
<reference evidence="3 4" key="1">
    <citation type="submission" date="2018-04" db="EMBL/GenBank/DDBJ databases">
        <title>Genomic Encyclopedia of Archaeal and Bacterial Type Strains, Phase II (KMG-II): from individual species to whole genera.</title>
        <authorList>
            <person name="Goeker M."/>
        </authorList>
    </citation>
    <scope>NUCLEOTIDE SEQUENCE [LARGE SCALE GENOMIC DNA]</scope>
    <source>
        <strain evidence="3 4">DSM 12244</strain>
    </source>
</reference>
<protein>
    <recommendedName>
        <fullName evidence="2">DUF5681 domain-containing protein</fullName>
    </recommendedName>
</protein>
<comment type="caution">
    <text evidence="3">The sequence shown here is derived from an EMBL/GenBank/DDBJ whole genome shotgun (WGS) entry which is preliminary data.</text>
</comment>
<name>A0A2T6CAS6_9RHOB</name>
<dbReference type="Pfam" id="PF18932">
    <property type="entry name" value="DUF5681"/>
    <property type="match status" value="1"/>
</dbReference>
<evidence type="ECO:0000259" key="2">
    <source>
        <dbReference type="Pfam" id="PF18932"/>
    </source>
</evidence>
<evidence type="ECO:0000313" key="3">
    <source>
        <dbReference type="EMBL" id="PTX72300.1"/>
    </source>
</evidence>
<dbReference type="EMBL" id="QBKU01000011">
    <property type="protein sequence ID" value="PTX72300.1"/>
    <property type="molecule type" value="Genomic_DNA"/>
</dbReference>
<organism evidence="3 4">
    <name type="scientific">Sulfitobacter mediterraneus</name>
    <dbReference type="NCBI Taxonomy" id="83219"/>
    <lineage>
        <taxon>Bacteria</taxon>
        <taxon>Pseudomonadati</taxon>
        <taxon>Pseudomonadota</taxon>
        <taxon>Alphaproteobacteria</taxon>
        <taxon>Rhodobacterales</taxon>
        <taxon>Roseobacteraceae</taxon>
        <taxon>Sulfitobacter</taxon>
    </lineage>
</organism>
<dbReference type="AlphaFoldDB" id="A0A2T6CAS6"/>
<proteinExistence type="predicted"/>
<feature type="region of interest" description="Disordered" evidence="1">
    <location>
        <begin position="31"/>
        <end position="58"/>
    </location>
</feature>
<sequence>MIVGRGRAMSKVMRGIRLMTKKFTNPVGYCKPPVSGQFKPGQSGNPKGRPKGRKSPDQVIADLFSRKVTILEGGKKKKISHMEALGRRVLNDGLKGNAKATDQALTLLKIMSSLQSDPAEQDDGTMPDASADLRAVQALLKHHDVSMDNEDDEDD</sequence>
<dbReference type="OrthoDB" id="2086138at2"/>
<accession>A0A2T6CAS6</accession>
<dbReference type="InterPro" id="IPR043736">
    <property type="entry name" value="DUF5681"/>
</dbReference>
<evidence type="ECO:0000313" key="4">
    <source>
        <dbReference type="Proteomes" id="UP000244092"/>
    </source>
</evidence>
<evidence type="ECO:0000256" key="1">
    <source>
        <dbReference type="SAM" id="MobiDB-lite"/>
    </source>
</evidence>
<gene>
    <name evidence="3" type="ORF">C8N31_11111</name>
</gene>
<feature type="domain" description="DUF5681" evidence="2">
    <location>
        <begin position="35"/>
        <end position="109"/>
    </location>
</feature>